<dbReference type="GO" id="GO:0005886">
    <property type="term" value="C:plasma membrane"/>
    <property type="evidence" value="ECO:0007669"/>
    <property type="project" value="TreeGrafter"/>
</dbReference>
<dbReference type="Gene3D" id="2.60.40.1820">
    <property type="match status" value="1"/>
</dbReference>
<gene>
    <name evidence="8" type="ORF">RJ639_042273</name>
</gene>
<reference evidence="8" key="1">
    <citation type="submission" date="2022-12" db="EMBL/GenBank/DDBJ databases">
        <title>Draft genome assemblies for two species of Escallonia (Escalloniales).</title>
        <authorList>
            <person name="Chanderbali A."/>
            <person name="Dervinis C."/>
            <person name="Anghel I."/>
            <person name="Soltis D."/>
            <person name="Soltis P."/>
            <person name="Zapata F."/>
        </authorList>
    </citation>
    <scope>NUCLEOTIDE SEQUENCE</scope>
    <source>
        <strain evidence="8">UCBG64.0493</strain>
        <tissue evidence="8">Leaf</tissue>
    </source>
</reference>
<evidence type="ECO:0000256" key="6">
    <source>
        <dbReference type="SAM" id="Phobius"/>
    </source>
</evidence>
<dbReference type="AlphaFoldDB" id="A0AA88WH70"/>
<dbReference type="PANTHER" id="PTHR31234:SF72">
    <property type="entry name" value="NDR1_HIN1-LIKE PROTEIN 6"/>
    <property type="match status" value="1"/>
</dbReference>
<dbReference type="PANTHER" id="PTHR31234">
    <property type="entry name" value="LATE EMBRYOGENESIS ABUNDANT (LEA) HYDROXYPROLINE-RICH GLYCOPROTEIN FAMILY"/>
    <property type="match status" value="1"/>
</dbReference>
<sequence>MADHQRIHPVHDPEAPQRPIVPRGSSRSEKGEPAENYPPFYRTIPVTHSKPPRRRRSCLGKCLCWMACLIILQIIVIGILAAIIYFVFDPKVPKYSVDSMRITEFNLNNDDSLSATFDVNITARNPNKKIGIYYEGGSRLSVWYTGTRLCQGSLPKFYQGHRNTTLLNLSLTGQSQNANNLLSSLQAQEQTGSIPLTLRVKAPVRIKLGKLKLPKWKPLIRCRLVVDSLAANNAISIRSSSYTVWSLCSRLYL</sequence>
<evidence type="ECO:0000313" key="8">
    <source>
        <dbReference type="EMBL" id="KAK3027597.1"/>
    </source>
</evidence>
<accession>A0AA88WH70</accession>
<dbReference type="InterPro" id="IPR004864">
    <property type="entry name" value="LEA_2"/>
</dbReference>
<dbReference type="SUPFAM" id="SSF117070">
    <property type="entry name" value="LEA14-like"/>
    <property type="match status" value="1"/>
</dbReference>
<evidence type="ECO:0000259" key="7">
    <source>
        <dbReference type="Pfam" id="PF03168"/>
    </source>
</evidence>
<dbReference type="Proteomes" id="UP001188597">
    <property type="component" value="Unassembled WGS sequence"/>
</dbReference>
<comment type="caution">
    <text evidence="8">The sequence shown here is derived from an EMBL/GenBank/DDBJ whole genome shotgun (WGS) entry which is preliminary data.</text>
</comment>
<protein>
    <recommendedName>
        <fullName evidence="7">Late embryogenesis abundant protein LEA-2 subgroup domain-containing protein</fullName>
    </recommendedName>
</protein>
<keyword evidence="9" id="KW-1185">Reference proteome</keyword>
<keyword evidence="4 6" id="KW-0472">Membrane</keyword>
<evidence type="ECO:0000256" key="1">
    <source>
        <dbReference type="ARBA" id="ARBA00004167"/>
    </source>
</evidence>
<feature type="region of interest" description="Disordered" evidence="5">
    <location>
        <begin position="1"/>
        <end position="39"/>
    </location>
</feature>
<feature type="transmembrane region" description="Helical" evidence="6">
    <location>
        <begin position="63"/>
        <end position="88"/>
    </location>
</feature>
<dbReference type="EMBL" id="JAVXUP010000453">
    <property type="protein sequence ID" value="KAK3027597.1"/>
    <property type="molecule type" value="Genomic_DNA"/>
</dbReference>
<evidence type="ECO:0000256" key="3">
    <source>
        <dbReference type="ARBA" id="ARBA00022989"/>
    </source>
</evidence>
<feature type="compositionally biased region" description="Basic and acidic residues" evidence="5">
    <location>
        <begin position="1"/>
        <end position="15"/>
    </location>
</feature>
<evidence type="ECO:0000256" key="2">
    <source>
        <dbReference type="ARBA" id="ARBA00022692"/>
    </source>
</evidence>
<name>A0AA88WH70_9ASTE</name>
<organism evidence="8 9">
    <name type="scientific">Escallonia herrerae</name>
    <dbReference type="NCBI Taxonomy" id="1293975"/>
    <lineage>
        <taxon>Eukaryota</taxon>
        <taxon>Viridiplantae</taxon>
        <taxon>Streptophyta</taxon>
        <taxon>Embryophyta</taxon>
        <taxon>Tracheophyta</taxon>
        <taxon>Spermatophyta</taxon>
        <taxon>Magnoliopsida</taxon>
        <taxon>eudicotyledons</taxon>
        <taxon>Gunneridae</taxon>
        <taxon>Pentapetalae</taxon>
        <taxon>asterids</taxon>
        <taxon>campanulids</taxon>
        <taxon>Escalloniales</taxon>
        <taxon>Escalloniaceae</taxon>
        <taxon>Escallonia</taxon>
    </lineage>
</organism>
<dbReference type="InterPro" id="IPR044839">
    <property type="entry name" value="NDR1-like"/>
</dbReference>
<dbReference type="Pfam" id="PF03168">
    <property type="entry name" value="LEA_2"/>
    <property type="match status" value="1"/>
</dbReference>
<evidence type="ECO:0000313" key="9">
    <source>
        <dbReference type="Proteomes" id="UP001188597"/>
    </source>
</evidence>
<evidence type="ECO:0000256" key="5">
    <source>
        <dbReference type="SAM" id="MobiDB-lite"/>
    </source>
</evidence>
<comment type="subcellular location">
    <subcellularLocation>
        <location evidence="1">Membrane</location>
        <topology evidence="1">Single-pass membrane protein</topology>
    </subcellularLocation>
</comment>
<keyword evidence="2 6" id="KW-0812">Transmembrane</keyword>
<dbReference type="GO" id="GO:0098542">
    <property type="term" value="P:defense response to other organism"/>
    <property type="evidence" value="ECO:0007669"/>
    <property type="project" value="InterPro"/>
</dbReference>
<feature type="domain" description="Late embryogenesis abundant protein LEA-2 subgroup" evidence="7">
    <location>
        <begin position="121"/>
        <end position="210"/>
    </location>
</feature>
<proteinExistence type="predicted"/>
<keyword evidence="3 6" id="KW-1133">Transmembrane helix</keyword>
<evidence type="ECO:0000256" key="4">
    <source>
        <dbReference type="ARBA" id="ARBA00023136"/>
    </source>
</evidence>